<organism evidence="1 2">
    <name type="scientific">Aedes albopictus</name>
    <name type="common">Asian tiger mosquito</name>
    <name type="synonym">Stegomyia albopicta</name>
    <dbReference type="NCBI Taxonomy" id="7160"/>
    <lineage>
        <taxon>Eukaryota</taxon>
        <taxon>Metazoa</taxon>
        <taxon>Ecdysozoa</taxon>
        <taxon>Arthropoda</taxon>
        <taxon>Hexapoda</taxon>
        <taxon>Insecta</taxon>
        <taxon>Pterygota</taxon>
        <taxon>Neoptera</taxon>
        <taxon>Endopterygota</taxon>
        <taxon>Diptera</taxon>
        <taxon>Nematocera</taxon>
        <taxon>Culicoidea</taxon>
        <taxon>Culicidae</taxon>
        <taxon>Culicinae</taxon>
        <taxon>Aedini</taxon>
        <taxon>Aedes</taxon>
        <taxon>Stegomyia</taxon>
    </lineage>
</organism>
<evidence type="ECO:0008006" key="3">
    <source>
        <dbReference type="Google" id="ProtNLM"/>
    </source>
</evidence>
<dbReference type="GeneID" id="134286840"/>
<proteinExistence type="predicted"/>
<name>A0ABM1YGB2_AEDAL</name>
<protein>
    <recommendedName>
        <fullName evidence="3">PWWP domain-containing protein</fullName>
    </recommendedName>
</protein>
<sequence>MFGHKIRTSLDLLCPPTIKPSDDHQGSRTFGKGDLVYTKVHSSNSWRWAPAVVLERIGNVMFNVWVEDRRMLRSHINQLRSRAGADNTPRPSTIPSKAGKHQLPLDILLQECNLHQPSHAVVTSSCL</sequence>
<dbReference type="Proteomes" id="UP000069940">
    <property type="component" value="Unassembled WGS sequence"/>
</dbReference>
<dbReference type="RefSeq" id="XP_062704509.1">
    <property type="nucleotide sequence ID" value="XM_062848525.1"/>
</dbReference>
<accession>A0ABM1YGB2</accession>
<reference evidence="2" key="1">
    <citation type="journal article" date="2015" name="Proc. Natl. Acad. Sci. U.S.A.">
        <title>Genome sequence of the Asian Tiger mosquito, Aedes albopictus, reveals insights into its biology, genetics, and evolution.</title>
        <authorList>
            <person name="Chen X.G."/>
            <person name="Jiang X."/>
            <person name="Gu J."/>
            <person name="Xu M."/>
            <person name="Wu Y."/>
            <person name="Deng Y."/>
            <person name="Zhang C."/>
            <person name="Bonizzoni M."/>
            <person name="Dermauw W."/>
            <person name="Vontas J."/>
            <person name="Armbruster P."/>
            <person name="Huang X."/>
            <person name="Yang Y."/>
            <person name="Zhang H."/>
            <person name="He W."/>
            <person name="Peng H."/>
            <person name="Liu Y."/>
            <person name="Wu K."/>
            <person name="Chen J."/>
            <person name="Lirakis M."/>
            <person name="Topalis P."/>
            <person name="Van Leeuwen T."/>
            <person name="Hall A.B."/>
            <person name="Jiang X."/>
            <person name="Thorpe C."/>
            <person name="Mueller R.L."/>
            <person name="Sun C."/>
            <person name="Waterhouse R.M."/>
            <person name="Yan G."/>
            <person name="Tu Z.J."/>
            <person name="Fang X."/>
            <person name="James A.A."/>
        </authorList>
    </citation>
    <scope>NUCLEOTIDE SEQUENCE [LARGE SCALE GENOMIC DNA]</scope>
    <source>
        <strain evidence="2">Foshan</strain>
    </source>
</reference>
<reference evidence="1" key="2">
    <citation type="submission" date="2025-05" db="UniProtKB">
        <authorList>
            <consortium name="EnsemblMetazoa"/>
        </authorList>
    </citation>
    <scope>IDENTIFICATION</scope>
    <source>
        <strain evidence="1">Foshan</strain>
    </source>
</reference>
<evidence type="ECO:0000313" key="1">
    <source>
        <dbReference type="EnsemblMetazoa" id="AALFPA23_008860.P12123"/>
    </source>
</evidence>
<keyword evidence="2" id="KW-1185">Reference proteome</keyword>
<evidence type="ECO:0000313" key="2">
    <source>
        <dbReference type="Proteomes" id="UP000069940"/>
    </source>
</evidence>
<dbReference type="EnsemblMetazoa" id="AALFPA23_008860.R12123">
    <property type="protein sequence ID" value="AALFPA23_008860.P12123"/>
    <property type="gene ID" value="AALFPA23_008860"/>
</dbReference>